<evidence type="ECO:0000256" key="6">
    <source>
        <dbReference type="ARBA" id="ARBA00023136"/>
    </source>
</evidence>
<keyword evidence="5 7" id="KW-1133">Transmembrane helix</keyword>
<feature type="transmembrane region" description="Helical" evidence="7">
    <location>
        <begin position="213"/>
        <end position="232"/>
    </location>
</feature>
<dbReference type="Proteomes" id="UP001172911">
    <property type="component" value="Unassembled WGS sequence"/>
</dbReference>
<dbReference type="InterPro" id="IPR000620">
    <property type="entry name" value="EamA_dom"/>
</dbReference>
<feature type="domain" description="EamA" evidence="8">
    <location>
        <begin position="154"/>
        <end position="284"/>
    </location>
</feature>
<feature type="transmembrane region" description="Helical" evidence="7">
    <location>
        <begin position="7"/>
        <end position="26"/>
    </location>
</feature>
<accession>A0AAW7ZBE1</accession>
<proteinExistence type="inferred from homology"/>
<comment type="caution">
    <text evidence="9">The sequence shown here is derived from an EMBL/GenBank/DDBJ whole genome shotgun (WGS) entry which is preliminary data.</text>
</comment>
<dbReference type="GO" id="GO:0005886">
    <property type="term" value="C:plasma membrane"/>
    <property type="evidence" value="ECO:0007669"/>
    <property type="project" value="UniProtKB-SubCell"/>
</dbReference>
<comment type="subcellular location">
    <subcellularLocation>
        <location evidence="1">Cell membrane</location>
        <topology evidence="1">Multi-pass membrane protein</topology>
    </subcellularLocation>
</comment>
<keyword evidence="4 7" id="KW-0812">Transmembrane</keyword>
<dbReference type="InterPro" id="IPR037185">
    <property type="entry name" value="EmrE-like"/>
</dbReference>
<feature type="transmembrane region" description="Helical" evidence="7">
    <location>
        <begin position="150"/>
        <end position="172"/>
    </location>
</feature>
<feature type="transmembrane region" description="Helical" evidence="7">
    <location>
        <begin position="38"/>
        <end position="55"/>
    </location>
</feature>
<dbReference type="Pfam" id="PF00892">
    <property type="entry name" value="EamA"/>
    <property type="match status" value="2"/>
</dbReference>
<evidence type="ECO:0000256" key="2">
    <source>
        <dbReference type="ARBA" id="ARBA00007362"/>
    </source>
</evidence>
<reference evidence="9" key="1">
    <citation type="journal article" date="2023" name="J. Hazard. Mater.">
        <title>Anaerobic biodegradation of pyrene and benzo[a]pyrene by a new sulfate-reducing Desulforamulus aquiferis strain DSA.</title>
        <authorList>
            <person name="Zhang Z."/>
            <person name="Sun J."/>
            <person name="Gong X."/>
            <person name="Wang C."/>
            <person name="Wang H."/>
        </authorList>
    </citation>
    <scope>NUCLEOTIDE SEQUENCE</scope>
    <source>
        <strain evidence="9">DSA</strain>
    </source>
</reference>
<evidence type="ECO:0000313" key="10">
    <source>
        <dbReference type="Proteomes" id="UP001172911"/>
    </source>
</evidence>
<evidence type="ECO:0000256" key="4">
    <source>
        <dbReference type="ARBA" id="ARBA00022692"/>
    </source>
</evidence>
<evidence type="ECO:0000256" key="3">
    <source>
        <dbReference type="ARBA" id="ARBA00022475"/>
    </source>
</evidence>
<dbReference type="PANTHER" id="PTHR32322">
    <property type="entry name" value="INNER MEMBRANE TRANSPORTER"/>
    <property type="match status" value="1"/>
</dbReference>
<gene>
    <name evidence="9" type="ORF">P6N53_05000</name>
</gene>
<name>A0AAW7ZBE1_9FIRM</name>
<evidence type="ECO:0000313" key="9">
    <source>
        <dbReference type="EMBL" id="MDO7786579.1"/>
    </source>
</evidence>
<evidence type="ECO:0000256" key="5">
    <source>
        <dbReference type="ARBA" id="ARBA00022989"/>
    </source>
</evidence>
<dbReference type="EMBL" id="JARPTC010000006">
    <property type="protein sequence ID" value="MDO7786579.1"/>
    <property type="molecule type" value="Genomic_DNA"/>
</dbReference>
<keyword evidence="6 7" id="KW-0472">Membrane</keyword>
<feature type="transmembrane region" description="Helical" evidence="7">
    <location>
        <begin position="123"/>
        <end position="144"/>
    </location>
</feature>
<dbReference type="AlphaFoldDB" id="A0AAW7ZBE1"/>
<feature type="transmembrane region" description="Helical" evidence="7">
    <location>
        <begin position="67"/>
        <end position="86"/>
    </location>
</feature>
<organism evidence="9 10">
    <name type="scientific">Desulforamulus aquiferis</name>
    <dbReference type="NCBI Taxonomy" id="1397668"/>
    <lineage>
        <taxon>Bacteria</taxon>
        <taxon>Bacillati</taxon>
        <taxon>Bacillota</taxon>
        <taxon>Clostridia</taxon>
        <taxon>Eubacteriales</taxon>
        <taxon>Peptococcaceae</taxon>
        <taxon>Desulforamulus</taxon>
    </lineage>
</organism>
<feature type="transmembrane region" description="Helical" evidence="7">
    <location>
        <begin position="268"/>
        <end position="285"/>
    </location>
</feature>
<dbReference type="PANTHER" id="PTHR32322:SF18">
    <property type="entry name" value="S-ADENOSYLMETHIONINE_S-ADENOSYLHOMOCYSTEINE TRANSPORTER"/>
    <property type="match status" value="1"/>
</dbReference>
<feature type="transmembrane region" description="Helical" evidence="7">
    <location>
        <begin position="184"/>
        <end position="201"/>
    </location>
</feature>
<protein>
    <submittedName>
        <fullName evidence="9">DMT family transporter</fullName>
    </submittedName>
</protein>
<feature type="domain" description="EamA" evidence="8">
    <location>
        <begin position="7"/>
        <end position="139"/>
    </location>
</feature>
<keyword evidence="10" id="KW-1185">Reference proteome</keyword>
<dbReference type="SUPFAM" id="SSF103481">
    <property type="entry name" value="Multidrug resistance efflux transporter EmrE"/>
    <property type="match status" value="2"/>
</dbReference>
<evidence type="ECO:0000259" key="8">
    <source>
        <dbReference type="Pfam" id="PF00892"/>
    </source>
</evidence>
<comment type="similarity">
    <text evidence="2">Belongs to the EamA transporter family.</text>
</comment>
<reference evidence="9" key="2">
    <citation type="submission" date="2023-03" db="EMBL/GenBank/DDBJ databases">
        <authorList>
            <person name="Zhang Z."/>
        </authorList>
    </citation>
    <scope>NUCLEOTIDE SEQUENCE</scope>
    <source>
        <strain evidence="9">DSA</strain>
    </source>
</reference>
<feature type="transmembrane region" description="Helical" evidence="7">
    <location>
        <begin position="98"/>
        <end position="116"/>
    </location>
</feature>
<evidence type="ECO:0000256" key="7">
    <source>
        <dbReference type="SAM" id="Phobius"/>
    </source>
</evidence>
<keyword evidence="3" id="KW-1003">Cell membrane</keyword>
<sequence length="306" mass="34126">MKREYVVLFLILANMFWAGNYIIGQYVVAEMSPLQMTFSRWLIALLFLYPIATWIERPSWKKVWRQWKVLLVMSLLGVMGYNLLLYKALQFTTPLNAALVNAINPAVIVLFAAVFLKEKISSINGLGLIISLLGVILVLTNGQLQQIFSVHYNFGDLLMLLAILVWTIYSILGRKIRDIPPISATAVSVSLGLLTLFPFVLFSDLNFHLSKEATLGILYIGIFPSVGSFIFWNISIRQIGASRAGIYLNLITVFTAIFSLLLGKPISSVQILGGVLVFVGVYLSNKVVKQAQETLDDGTRCISKNI</sequence>
<feature type="transmembrane region" description="Helical" evidence="7">
    <location>
        <begin position="244"/>
        <end position="262"/>
    </location>
</feature>
<evidence type="ECO:0000256" key="1">
    <source>
        <dbReference type="ARBA" id="ARBA00004651"/>
    </source>
</evidence>
<dbReference type="InterPro" id="IPR050638">
    <property type="entry name" value="AA-Vitamin_Transporters"/>
</dbReference>